<reference evidence="3 4" key="1">
    <citation type="submission" date="2019-06" db="EMBL/GenBank/DDBJ databases">
        <authorList>
            <person name="Palmer J.M."/>
        </authorList>
    </citation>
    <scope>NUCLEOTIDE SEQUENCE [LARGE SCALE GENOMIC DNA]</scope>
    <source>
        <strain evidence="3 4">TWF703</strain>
    </source>
</reference>
<feature type="region of interest" description="Disordered" evidence="1">
    <location>
        <begin position="1"/>
        <end position="36"/>
    </location>
</feature>
<feature type="compositionally biased region" description="Basic and acidic residues" evidence="1">
    <location>
        <begin position="1"/>
        <end position="11"/>
    </location>
</feature>
<keyword evidence="2" id="KW-0812">Transmembrane</keyword>
<organism evidence="3 4">
    <name type="scientific">Orbilia oligospora</name>
    <name type="common">Nematode-trapping fungus</name>
    <name type="synonym">Arthrobotrys oligospora</name>
    <dbReference type="NCBI Taxonomy" id="2813651"/>
    <lineage>
        <taxon>Eukaryota</taxon>
        <taxon>Fungi</taxon>
        <taxon>Dikarya</taxon>
        <taxon>Ascomycota</taxon>
        <taxon>Pezizomycotina</taxon>
        <taxon>Orbiliomycetes</taxon>
        <taxon>Orbiliales</taxon>
        <taxon>Orbiliaceae</taxon>
        <taxon>Orbilia</taxon>
    </lineage>
</organism>
<gene>
    <name evidence="3" type="ORF">TWF703_008032</name>
</gene>
<evidence type="ECO:0000313" key="3">
    <source>
        <dbReference type="EMBL" id="KAF3130755.1"/>
    </source>
</evidence>
<feature type="compositionally biased region" description="Acidic residues" evidence="1">
    <location>
        <begin position="12"/>
        <end position="36"/>
    </location>
</feature>
<keyword evidence="2" id="KW-0472">Membrane</keyword>
<evidence type="ECO:0000313" key="4">
    <source>
        <dbReference type="Proteomes" id="UP000480548"/>
    </source>
</evidence>
<protein>
    <submittedName>
        <fullName evidence="3">Uncharacterized protein</fullName>
    </submittedName>
</protein>
<evidence type="ECO:0000256" key="2">
    <source>
        <dbReference type="SAM" id="Phobius"/>
    </source>
</evidence>
<dbReference type="EMBL" id="WIQZ01000052">
    <property type="protein sequence ID" value="KAF3130755.1"/>
    <property type="molecule type" value="Genomic_DNA"/>
</dbReference>
<sequence>MEPTWESRVDIDGEAEGETEDGEGDDQDGDDDDDDDDDFIKKAFLVCLALQALQALPCFALSYLVRFRAGTSYPASRLQFEHLDHISIPVRYLFD</sequence>
<dbReference type="AlphaFoldDB" id="A0A7C8JLX4"/>
<name>A0A7C8JLX4_ORBOL</name>
<evidence type="ECO:0000256" key="1">
    <source>
        <dbReference type="SAM" id="MobiDB-lite"/>
    </source>
</evidence>
<proteinExistence type="predicted"/>
<dbReference type="Proteomes" id="UP000480548">
    <property type="component" value="Unassembled WGS sequence"/>
</dbReference>
<comment type="caution">
    <text evidence="3">The sequence shown here is derived from an EMBL/GenBank/DDBJ whole genome shotgun (WGS) entry which is preliminary data.</text>
</comment>
<keyword evidence="2" id="KW-1133">Transmembrane helix</keyword>
<accession>A0A7C8JLX4</accession>
<feature type="transmembrane region" description="Helical" evidence="2">
    <location>
        <begin position="43"/>
        <end position="65"/>
    </location>
</feature>